<accession>A0AAD5QGR7</accession>
<sequence length="502" mass="55625">METERCTYCGESCGAYWRRVNGLLACNTCRQYLRKHGTPRPQWLIERAKRRKDSVKMCSECGAGEPREKSWRYNEGRRVCRPCRRRYLREERRLAGHPQSQESTPGSTSSERTGSLNKTYEEITGKKSSIQKPSLSTRCGTGYKVATHVHKMKRTLGVFMKDKSKKYLVTRKPKASHLHSQGQHILKDHTNKYQSVDRRGVVMEGMSEDEHRISSSMLRSLSSDTNESGLFHHDHNKAGTDSEPVQECRQKQCEGKISASSAPSLVLSSGSVFIAGSSSSVPAKEFLDITSSSGIVASQNSSSTSTSRNRDTAVLFHESNQISSTSNVESSKNIQLNETSGDSPPAINGRDMKCVLHCSSESPPVNSPVTQESLPSQSRVDLRPPANATNSSCLLTVKEEPTESPTPDRLPSPPQIDQTDSRPTSSAEGNSGGEKERQELWSLGVAELKKGHEIDSATLKVENLQKALSEATSDLQRMKSEMKEILRRKSELLGIPIPNIFK</sequence>
<keyword evidence="1" id="KW-0805">Transcription regulation</keyword>
<keyword evidence="9" id="KW-1185">Reference proteome</keyword>
<reference evidence="8" key="1">
    <citation type="submission" date="2021-06" db="EMBL/GenBank/DDBJ databases">
        <title>Parelaphostrongylus tenuis whole genome reference sequence.</title>
        <authorList>
            <person name="Garwood T.J."/>
            <person name="Larsen P.A."/>
            <person name="Fountain-Jones N.M."/>
            <person name="Garbe J.R."/>
            <person name="Macchietto M.G."/>
            <person name="Kania S.A."/>
            <person name="Gerhold R.W."/>
            <person name="Richards J.E."/>
            <person name="Wolf T.M."/>
        </authorList>
    </citation>
    <scope>NUCLEOTIDE SEQUENCE</scope>
    <source>
        <strain evidence="8">MNPRO001-30</strain>
        <tissue evidence="8">Meninges</tissue>
    </source>
</reference>
<dbReference type="GO" id="GO:0043565">
    <property type="term" value="F:sequence-specific DNA binding"/>
    <property type="evidence" value="ECO:0007669"/>
    <property type="project" value="InterPro"/>
</dbReference>
<keyword evidence="4" id="KW-0863">Zinc-finger</keyword>
<evidence type="ECO:0000313" key="8">
    <source>
        <dbReference type="EMBL" id="KAJ1347395.1"/>
    </source>
</evidence>
<comment type="caution">
    <text evidence="8">The sequence shown here is derived from an EMBL/GenBank/DDBJ whole genome shotgun (WGS) entry which is preliminary data.</text>
</comment>
<feature type="region of interest" description="Disordered" evidence="6">
    <location>
        <begin position="319"/>
        <end position="438"/>
    </location>
</feature>
<keyword evidence="4" id="KW-0862">Zinc</keyword>
<feature type="region of interest" description="Disordered" evidence="6">
    <location>
        <begin position="91"/>
        <end position="116"/>
    </location>
</feature>
<evidence type="ECO:0000256" key="3">
    <source>
        <dbReference type="ARBA" id="ARBA00023242"/>
    </source>
</evidence>
<dbReference type="InterPro" id="IPR013088">
    <property type="entry name" value="Znf_NHR/GATA"/>
</dbReference>
<evidence type="ECO:0000256" key="2">
    <source>
        <dbReference type="ARBA" id="ARBA00023163"/>
    </source>
</evidence>
<proteinExistence type="predicted"/>
<keyword evidence="3" id="KW-0539">Nucleus</keyword>
<evidence type="ECO:0000256" key="1">
    <source>
        <dbReference type="ARBA" id="ARBA00023015"/>
    </source>
</evidence>
<protein>
    <recommendedName>
        <fullName evidence="7">GATA-type domain-containing protein</fullName>
    </recommendedName>
</protein>
<dbReference type="Gene3D" id="3.30.50.10">
    <property type="entry name" value="Erythroid Transcription Factor GATA-1, subunit A"/>
    <property type="match status" value="1"/>
</dbReference>
<evidence type="ECO:0000256" key="4">
    <source>
        <dbReference type="PROSITE-ProRule" id="PRU00094"/>
    </source>
</evidence>
<dbReference type="AlphaFoldDB" id="A0AAD5QGR7"/>
<organism evidence="8 9">
    <name type="scientific">Parelaphostrongylus tenuis</name>
    <name type="common">Meningeal worm</name>
    <dbReference type="NCBI Taxonomy" id="148309"/>
    <lineage>
        <taxon>Eukaryota</taxon>
        <taxon>Metazoa</taxon>
        <taxon>Ecdysozoa</taxon>
        <taxon>Nematoda</taxon>
        <taxon>Chromadorea</taxon>
        <taxon>Rhabditida</taxon>
        <taxon>Rhabditina</taxon>
        <taxon>Rhabditomorpha</taxon>
        <taxon>Strongyloidea</taxon>
        <taxon>Metastrongylidae</taxon>
        <taxon>Parelaphostrongylus</taxon>
    </lineage>
</organism>
<feature type="compositionally biased region" description="Polar residues" evidence="6">
    <location>
        <begin position="359"/>
        <end position="379"/>
    </location>
</feature>
<evidence type="ECO:0000256" key="5">
    <source>
        <dbReference type="SAM" id="Coils"/>
    </source>
</evidence>
<feature type="compositionally biased region" description="Polar residues" evidence="6">
    <location>
        <begin position="319"/>
        <end position="342"/>
    </location>
</feature>
<feature type="domain" description="GATA-type" evidence="7">
    <location>
        <begin position="1"/>
        <end position="52"/>
    </location>
</feature>
<keyword evidence="4" id="KW-0479">Metal-binding</keyword>
<evidence type="ECO:0000313" key="9">
    <source>
        <dbReference type="Proteomes" id="UP001196413"/>
    </source>
</evidence>
<dbReference type="PROSITE" id="PS50114">
    <property type="entry name" value="GATA_ZN_FINGER_2"/>
    <property type="match status" value="1"/>
</dbReference>
<feature type="coiled-coil region" evidence="5">
    <location>
        <begin position="454"/>
        <end position="488"/>
    </location>
</feature>
<keyword evidence="2" id="KW-0804">Transcription</keyword>
<dbReference type="GO" id="GO:0008270">
    <property type="term" value="F:zinc ion binding"/>
    <property type="evidence" value="ECO:0007669"/>
    <property type="project" value="UniProtKB-KW"/>
</dbReference>
<dbReference type="Proteomes" id="UP001196413">
    <property type="component" value="Unassembled WGS sequence"/>
</dbReference>
<dbReference type="InterPro" id="IPR000679">
    <property type="entry name" value="Znf_GATA"/>
</dbReference>
<keyword evidence="5" id="KW-0175">Coiled coil</keyword>
<feature type="compositionally biased region" description="Polar residues" evidence="6">
    <location>
        <begin position="98"/>
        <end position="116"/>
    </location>
</feature>
<name>A0AAD5QGR7_PARTN</name>
<evidence type="ECO:0000256" key="6">
    <source>
        <dbReference type="SAM" id="MobiDB-lite"/>
    </source>
</evidence>
<evidence type="ECO:0000259" key="7">
    <source>
        <dbReference type="PROSITE" id="PS50114"/>
    </source>
</evidence>
<gene>
    <name evidence="8" type="ORF">KIN20_002435</name>
</gene>
<dbReference type="GO" id="GO:0006355">
    <property type="term" value="P:regulation of DNA-templated transcription"/>
    <property type="evidence" value="ECO:0007669"/>
    <property type="project" value="InterPro"/>
</dbReference>
<dbReference type="EMBL" id="JAHQIW010000309">
    <property type="protein sequence ID" value="KAJ1347395.1"/>
    <property type="molecule type" value="Genomic_DNA"/>
</dbReference>
<feature type="compositionally biased region" description="Polar residues" evidence="6">
    <location>
        <begin position="415"/>
        <end position="429"/>
    </location>
</feature>